<name>A0A8S5PW34_9CAUD</name>
<evidence type="ECO:0000313" key="1">
    <source>
        <dbReference type="EMBL" id="DAE10952.1"/>
    </source>
</evidence>
<protein>
    <submittedName>
        <fullName evidence="1">ASCH domain protein</fullName>
    </submittedName>
</protein>
<dbReference type="EMBL" id="BK015523">
    <property type="protein sequence ID" value="DAE10952.1"/>
    <property type="molecule type" value="Genomic_DNA"/>
</dbReference>
<proteinExistence type="predicted"/>
<organism evidence="1">
    <name type="scientific">Siphoviridae sp. ctPsO101</name>
    <dbReference type="NCBI Taxonomy" id="2825487"/>
    <lineage>
        <taxon>Viruses</taxon>
        <taxon>Duplodnaviria</taxon>
        <taxon>Heunggongvirae</taxon>
        <taxon>Uroviricota</taxon>
        <taxon>Caudoviricetes</taxon>
    </lineage>
</organism>
<accession>A0A8S5PW34</accession>
<reference evidence="1" key="1">
    <citation type="journal article" date="2021" name="Proc. Natl. Acad. Sci. U.S.A.">
        <title>A Catalog of Tens of Thousands of Viruses from Human Metagenomes Reveals Hidden Associations with Chronic Diseases.</title>
        <authorList>
            <person name="Tisza M.J."/>
            <person name="Buck C.B."/>
        </authorList>
    </citation>
    <scope>NUCLEOTIDE SEQUENCE</scope>
    <source>
        <strain evidence="1">CtPsO101</strain>
    </source>
</reference>
<sequence>MAIKPILFSTEMVRALLDGRKTCTRRIVKDGIADGYGEGFYKLPYEPGDILYVREIWERIECWNCEGDERGNCPKEPKKSVWDKTCGCYMYRATDEISGDAKWHPSIHMPKEAARIWLKVTDVRVERLQEISAKGIRNEGLSSMAVHAGDMDVALEEWKNLWNSTIKKADICRYGWEANPWVWVIEFEPCEKPEEERR</sequence>